<organism evidence="4 5">
    <name type="scientific">Paenibacillus nuruki</name>
    <dbReference type="NCBI Taxonomy" id="1886670"/>
    <lineage>
        <taxon>Bacteria</taxon>
        <taxon>Bacillati</taxon>
        <taxon>Bacillota</taxon>
        <taxon>Bacilli</taxon>
        <taxon>Bacillales</taxon>
        <taxon>Paenibacillaceae</taxon>
        <taxon>Paenibacillus</taxon>
    </lineage>
</organism>
<evidence type="ECO:0000259" key="3">
    <source>
        <dbReference type="SMART" id="SM00062"/>
    </source>
</evidence>
<feature type="signal peptide" evidence="2">
    <location>
        <begin position="1"/>
        <end position="19"/>
    </location>
</feature>
<dbReference type="SUPFAM" id="SSF53850">
    <property type="entry name" value="Periplasmic binding protein-like II"/>
    <property type="match status" value="1"/>
</dbReference>
<feature type="chain" id="PRO_5038762491" evidence="2">
    <location>
        <begin position="20"/>
        <end position="283"/>
    </location>
</feature>
<gene>
    <name evidence="4" type="ORF">PTI45_03926</name>
</gene>
<dbReference type="PROSITE" id="PS51257">
    <property type="entry name" value="PROKAR_LIPOPROTEIN"/>
    <property type="match status" value="1"/>
</dbReference>
<name>A0A1E3KZA7_9BACL</name>
<dbReference type="PANTHER" id="PTHR35936">
    <property type="entry name" value="MEMBRANE-BOUND LYTIC MUREIN TRANSGLYCOSYLASE F"/>
    <property type="match status" value="1"/>
</dbReference>
<dbReference type="SMART" id="SM00062">
    <property type="entry name" value="PBPb"/>
    <property type="match status" value="1"/>
</dbReference>
<dbReference type="RefSeq" id="WP_069329266.1">
    <property type="nucleotide sequence ID" value="NZ_MDER01000075.1"/>
</dbReference>
<evidence type="ECO:0000313" key="4">
    <source>
        <dbReference type="EMBL" id="ODP26824.1"/>
    </source>
</evidence>
<accession>A0A1E3KZA7</accession>
<dbReference type="InterPro" id="IPR001638">
    <property type="entry name" value="Solute-binding_3/MltF_N"/>
</dbReference>
<keyword evidence="1 2" id="KW-0732">Signal</keyword>
<protein>
    <submittedName>
        <fullName evidence="4">Putative amino-acid ABC transporter-binding protein</fullName>
    </submittedName>
</protein>
<evidence type="ECO:0000256" key="2">
    <source>
        <dbReference type="SAM" id="SignalP"/>
    </source>
</evidence>
<keyword evidence="5" id="KW-1185">Reference proteome</keyword>
<sequence length="283" mass="30207">MKKWGSFTLVMILTMLVLAACGNSSNTATTGNTDTSGATNTDTASSSKVATLESVKASGKLRIGTEGTYAPFTFHDESGKLTGFDVDIATEVSKRLGVEPEFVETQWDGMIAGLDAKRFDTVFNEVGTSDPERNAKYLFSTPYITSKAVLIVGQDNADLKSFADLKGKKSAQSLTSNFGKIATENGAELVSVDGFPQAIELLASGRADATVNDNLSFLDLKKQQPEAPIKVVAEQSDASQSAGLFNKGSEDLVQAVDKALKDMMDDGTYLKISEKYFGEDVSK</sequence>
<proteinExistence type="predicted"/>
<dbReference type="PATRIC" id="fig|1886670.3.peg.3953"/>
<dbReference type="Gene3D" id="3.40.190.10">
    <property type="entry name" value="Periplasmic binding protein-like II"/>
    <property type="match status" value="2"/>
</dbReference>
<reference evidence="4 5" key="1">
    <citation type="submission" date="2016-08" db="EMBL/GenBank/DDBJ databases">
        <title>Genome sequencing of Paenibacillus sp. TI45-13ar, isolated from Korean traditional nuruk.</title>
        <authorList>
            <person name="Kim S.-J."/>
        </authorList>
    </citation>
    <scope>NUCLEOTIDE SEQUENCE [LARGE SCALE GENOMIC DNA]</scope>
    <source>
        <strain evidence="4 5">TI45-13ar</strain>
    </source>
</reference>
<dbReference type="Pfam" id="PF00497">
    <property type="entry name" value="SBP_bac_3"/>
    <property type="match status" value="1"/>
</dbReference>
<comment type="caution">
    <text evidence="4">The sequence shown here is derived from an EMBL/GenBank/DDBJ whole genome shotgun (WGS) entry which is preliminary data.</text>
</comment>
<dbReference type="AlphaFoldDB" id="A0A1E3KZA7"/>
<dbReference type="CDD" id="cd13711">
    <property type="entry name" value="PBP2_Ngo0372_TcyA"/>
    <property type="match status" value="1"/>
</dbReference>
<evidence type="ECO:0000256" key="1">
    <source>
        <dbReference type="ARBA" id="ARBA00022729"/>
    </source>
</evidence>
<feature type="domain" description="Solute-binding protein family 3/N-terminal" evidence="3">
    <location>
        <begin position="60"/>
        <end position="280"/>
    </location>
</feature>
<dbReference type="Proteomes" id="UP000094578">
    <property type="component" value="Unassembled WGS sequence"/>
</dbReference>
<dbReference type="STRING" id="1886670.PTI45_03926"/>
<evidence type="ECO:0000313" key="5">
    <source>
        <dbReference type="Proteomes" id="UP000094578"/>
    </source>
</evidence>
<dbReference type="PANTHER" id="PTHR35936:SF34">
    <property type="entry name" value="ABC TRANSPORTER EXTRACELLULAR-BINDING PROTEIN YCKB-RELATED"/>
    <property type="match status" value="1"/>
</dbReference>
<dbReference type="EMBL" id="MDER01000075">
    <property type="protein sequence ID" value="ODP26824.1"/>
    <property type="molecule type" value="Genomic_DNA"/>
</dbReference>